<dbReference type="PANTHER" id="PTHR11161:SF69">
    <property type="entry name" value="NOSE RESISTANT TO FLUOXETINE PROTEIN 6-LIKE PROTEIN"/>
    <property type="match status" value="1"/>
</dbReference>
<feature type="compositionally biased region" description="Basic and acidic residues" evidence="1">
    <location>
        <begin position="96"/>
        <end position="105"/>
    </location>
</feature>
<feature type="non-terminal residue" evidence="4">
    <location>
        <position position="1"/>
    </location>
</feature>
<evidence type="ECO:0000256" key="1">
    <source>
        <dbReference type="SAM" id="MobiDB-lite"/>
    </source>
</evidence>
<feature type="transmembrane region" description="Helical" evidence="2">
    <location>
        <begin position="333"/>
        <end position="356"/>
    </location>
</feature>
<feature type="compositionally biased region" description="Basic and acidic residues" evidence="1">
    <location>
        <begin position="71"/>
        <end position="82"/>
    </location>
</feature>
<keyword evidence="5" id="KW-1185">Reference proteome</keyword>
<feature type="transmembrane region" description="Helical" evidence="2">
    <location>
        <begin position="693"/>
        <end position="724"/>
    </location>
</feature>
<evidence type="ECO:0000313" key="4">
    <source>
        <dbReference type="EMBL" id="CAB0044720.1"/>
    </source>
</evidence>
<feature type="domain" description="Acyltransferase 3" evidence="3">
    <location>
        <begin position="331"/>
        <end position="716"/>
    </location>
</feature>
<reference evidence="4 5" key="1">
    <citation type="submission" date="2020-02" db="EMBL/GenBank/DDBJ databases">
        <authorList>
            <person name="Ferguson B K."/>
        </authorList>
    </citation>
    <scope>NUCLEOTIDE SEQUENCE [LARGE SCALE GENOMIC DNA]</scope>
</reference>
<evidence type="ECO:0000313" key="5">
    <source>
        <dbReference type="Proteomes" id="UP000479190"/>
    </source>
</evidence>
<dbReference type="AlphaFoldDB" id="A0A6H5J866"/>
<dbReference type="PANTHER" id="PTHR11161">
    <property type="entry name" value="O-ACYLTRANSFERASE"/>
    <property type="match status" value="1"/>
</dbReference>
<dbReference type="OrthoDB" id="207378at2759"/>
<dbReference type="Pfam" id="PF01757">
    <property type="entry name" value="Acyl_transf_3"/>
    <property type="match status" value="1"/>
</dbReference>
<sequence length="735" mass="82679">KSKDVILGSKKFVRSGIRTHAHRSGLRPERSALDRSAILTFDRCVSQDDNSTTTSSSTSTESYSHILKIERGRKPTQHHEPNETAARSSSTVRSKGRPEFSKNNPEVDWKTNLLKVAEQEAKSHQKNLDLDFMKDKLEKSANSIQWLADLYDPLRWVKVPGDIKPECRADLDAFLHDLKHGKLWAAKPAAFYNLAAQLRSICNPPYYIIALHMYQLLPSLSCIIEIFHYSPWLALSDASGRYSSQYHFGNGFWLGSSTLCRELNSTQGHSNRNDSLPFSVQFYVSRMLFVLPSSIEATVSILLSCLLAFSPIANGSKIISTEPATKSSLTCLHGLRVLSLGWVVMVHTYLQVFSIAENKILRTVTERNFMFQTISNATFSVDTFSLSGGGLLVTILFYRSLASGTSPSDKGNFLSASISKFLIMILYRFIRLTPSYLFVLGVNAIAMRYTMTVSVFSPQIIDQYTCEQFWWRNALYVNSLYPRTEMCMLWSWYMANDMQFYVLGILLLLLSVKYFRAVAFTILAVMVSSCLTTFVIAYKNDYIARIQEPFALFDELYDKPWLRAGPYFIGTMTGYLLFKTNCNIKMPILLRGVGWVASSLIMGSLVYGLYPENLSVTVSSVYAALGHTAWAIAVSFIVVQCCTGAAPLVDKLLSLRIIYPLSRLTYCAYLVHPTMMMFTATQMDGPLHLHNGIVLIVYFGNLVAAFLVAFCISVAFEAPVVNLLKLMLSPKKRSR</sequence>
<feature type="transmembrane region" description="Helical" evidence="2">
    <location>
        <begin position="517"/>
        <end position="540"/>
    </location>
</feature>
<dbReference type="Proteomes" id="UP000479190">
    <property type="component" value="Unassembled WGS sequence"/>
</dbReference>
<protein>
    <recommendedName>
        <fullName evidence="3">Acyltransferase 3 domain-containing protein</fullName>
    </recommendedName>
</protein>
<evidence type="ECO:0000259" key="3">
    <source>
        <dbReference type="Pfam" id="PF01757"/>
    </source>
</evidence>
<feature type="region of interest" description="Disordered" evidence="1">
    <location>
        <begin position="71"/>
        <end position="105"/>
    </location>
</feature>
<feature type="transmembrane region" description="Helical" evidence="2">
    <location>
        <begin position="490"/>
        <end position="510"/>
    </location>
</feature>
<feature type="transmembrane region" description="Helical" evidence="2">
    <location>
        <begin position="590"/>
        <end position="610"/>
    </location>
</feature>
<dbReference type="GO" id="GO:0016747">
    <property type="term" value="F:acyltransferase activity, transferring groups other than amino-acyl groups"/>
    <property type="evidence" value="ECO:0007669"/>
    <property type="project" value="InterPro"/>
</dbReference>
<evidence type="ECO:0000256" key="2">
    <source>
        <dbReference type="SAM" id="Phobius"/>
    </source>
</evidence>
<keyword evidence="2" id="KW-1133">Transmembrane helix</keyword>
<accession>A0A6H5J866</accession>
<dbReference type="EMBL" id="CADCXV010001483">
    <property type="protein sequence ID" value="CAB0044720.1"/>
    <property type="molecule type" value="Genomic_DNA"/>
</dbReference>
<name>A0A6H5J866_9HYME</name>
<feature type="transmembrane region" description="Helical" evidence="2">
    <location>
        <begin position="377"/>
        <end position="401"/>
    </location>
</feature>
<keyword evidence="2" id="KW-0472">Membrane</keyword>
<feature type="transmembrane region" description="Helical" evidence="2">
    <location>
        <begin position="288"/>
        <end position="313"/>
    </location>
</feature>
<organism evidence="4 5">
    <name type="scientific">Trichogramma brassicae</name>
    <dbReference type="NCBI Taxonomy" id="86971"/>
    <lineage>
        <taxon>Eukaryota</taxon>
        <taxon>Metazoa</taxon>
        <taxon>Ecdysozoa</taxon>
        <taxon>Arthropoda</taxon>
        <taxon>Hexapoda</taxon>
        <taxon>Insecta</taxon>
        <taxon>Pterygota</taxon>
        <taxon>Neoptera</taxon>
        <taxon>Endopterygota</taxon>
        <taxon>Hymenoptera</taxon>
        <taxon>Apocrita</taxon>
        <taxon>Proctotrupomorpha</taxon>
        <taxon>Chalcidoidea</taxon>
        <taxon>Trichogrammatidae</taxon>
        <taxon>Trichogramma</taxon>
    </lineage>
</organism>
<keyword evidence="2" id="KW-0812">Transmembrane</keyword>
<gene>
    <name evidence="4" type="ORF">TBRA_LOCUS16308</name>
</gene>
<dbReference type="InterPro" id="IPR052728">
    <property type="entry name" value="O2_lipid_transport_reg"/>
</dbReference>
<proteinExistence type="predicted"/>
<feature type="transmembrane region" description="Helical" evidence="2">
    <location>
        <begin position="661"/>
        <end position="681"/>
    </location>
</feature>
<dbReference type="InterPro" id="IPR002656">
    <property type="entry name" value="Acyl_transf_3_dom"/>
</dbReference>